<keyword evidence="2" id="KW-0067">ATP-binding</keyword>
<gene>
    <name evidence="4" type="ORF">CHLNCDRAFT_34388</name>
</gene>
<dbReference type="KEGG" id="cvr:CHLNCDRAFT_34388"/>
<dbReference type="SMART" id="SM00220">
    <property type="entry name" value="S_TKc"/>
    <property type="match status" value="1"/>
</dbReference>
<dbReference type="Gene3D" id="1.10.510.10">
    <property type="entry name" value="Transferase(Phosphotransferase) domain 1"/>
    <property type="match status" value="1"/>
</dbReference>
<dbReference type="GeneID" id="17357383"/>
<dbReference type="OrthoDB" id="68483at2759"/>
<evidence type="ECO:0000313" key="5">
    <source>
        <dbReference type="Proteomes" id="UP000008141"/>
    </source>
</evidence>
<proteinExistence type="predicted"/>
<dbReference type="GO" id="GO:0035556">
    <property type="term" value="P:intracellular signal transduction"/>
    <property type="evidence" value="ECO:0007669"/>
    <property type="project" value="TreeGrafter"/>
</dbReference>
<dbReference type="PANTHER" id="PTHR24346">
    <property type="entry name" value="MAP/MICROTUBULE AFFINITY-REGULATING KINASE"/>
    <property type="match status" value="1"/>
</dbReference>
<evidence type="ECO:0000313" key="4">
    <source>
        <dbReference type="EMBL" id="EFN58000.1"/>
    </source>
</evidence>
<dbReference type="AlphaFoldDB" id="E1Z7X9"/>
<accession>E1Z7X9</accession>
<feature type="domain" description="Protein kinase" evidence="3">
    <location>
        <begin position="1"/>
        <end position="132"/>
    </location>
</feature>
<dbReference type="PROSITE" id="PS50011">
    <property type="entry name" value="PROTEIN_KINASE_DOM"/>
    <property type="match status" value="1"/>
</dbReference>
<dbReference type="eggNOG" id="KOG0585">
    <property type="taxonomic scope" value="Eukaryota"/>
</dbReference>
<keyword evidence="1" id="KW-0547">Nucleotide-binding</keyword>
<dbReference type="EMBL" id="GL433838">
    <property type="protein sequence ID" value="EFN58000.1"/>
    <property type="molecule type" value="Genomic_DNA"/>
</dbReference>
<dbReference type="SUPFAM" id="SSF56112">
    <property type="entry name" value="Protein kinase-like (PK-like)"/>
    <property type="match status" value="1"/>
</dbReference>
<dbReference type="GO" id="GO:0004674">
    <property type="term" value="F:protein serine/threonine kinase activity"/>
    <property type="evidence" value="ECO:0007669"/>
    <property type="project" value="TreeGrafter"/>
</dbReference>
<reference evidence="4 5" key="1">
    <citation type="journal article" date="2010" name="Plant Cell">
        <title>The Chlorella variabilis NC64A genome reveals adaptation to photosymbiosis, coevolution with viruses, and cryptic sex.</title>
        <authorList>
            <person name="Blanc G."/>
            <person name="Duncan G."/>
            <person name="Agarkova I."/>
            <person name="Borodovsky M."/>
            <person name="Gurnon J."/>
            <person name="Kuo A."/>
            <person name="Lindquist E."/>
            <person name="Lucas S."/>
            <person name="Pangilinan J."/>
            <person name="Polle J."/>
            <person name="Salamov A."/>
            <person name="Terry A."/>
            <person name="Yamada T."/>
            <person name="Dunigan D.D."/>
            <person name="Grigoriev I.V."/>
            <person name="Claverie J.M."/>
            <person name="Van Etten J.L."/>
        </authorList>
    </citation>
    <scope>NUCLEOTIDE SEQUENCE [LARGE SCALE GENOMIC DNA]</scope>
    <source>
        <strain evidence="4 5">NC64A</strain>
    </source>
</reference>
<feature type="non-terminal residue" evidence="4">
    <location>
        <position position="261"/>
    </location>
</feature>
<dbReference type="Pfam" id="PF00069">
    <property type="entry name" value="Pkinase"/>
    <property type="match status" value="1"/>
</dbReference>
<keyword evidence="5" id="KW-1185">Reference proteome</keyword>
<dbReference type="InParanoid" id="E1Z7X9"/>
<name>E1Z7X9_CHLVA</name>
<dbReference type="InterPro" id="IPR000719">
    <property type="entry name" value="Prot_kinase_dom"/>
</dbReference>
<sequence>MKPDNVLLSGSGLVKIADFGQAQFFNEGADVFDKTLGTPAFMAPEMRSGDAYHAKPADMWALGITLYCFVFGDLPFKGASLDELYTAIQRQEVQYPANTPISDGLRSVLDGLLSKDPARRPSSLELLHHPWVAEPEEGRQAVGLDEPLELTRMDDAPSLEKWMNDLAVEEPQPVGRLPLANEVAISVFGRGMLENAEPITAQNIMGVIQESNTEASAFPLLSGMTGADAPWGDPSLRSSTLRGSDSGAVADAWMAEQQLGS</sequence>
<evidence type="ECO:0000256" key="2">
    <source>
        <dbReference type="ARBA" id="ARBA00022840"/>
    </source>
</evidence>
<evidence type="ECO:0000256" key="1">
    <source>
        <dbReference type="ARBA" id="ARBA00022741"/>
    </source>
</evidence>
<dbReference type="Proteomes" id="UP000008141">
    <property type="component" value="Unassembled WGS sequence"/>
</dbReference>
<dbReference type="STRING" id="554065.E1Z7X9"/>
<dbReference type="RefSeq" id="XP_005850102.1">
    <property type="nucleotide sequence ID" value="XM_005850040.1"/>
</dbReference>
<dbReference type="GO" id="GO:0005524">
    <property type="term" value="F:ATP binding"/>
    <property type="evidence" value="ECO:0007669"/>
    <property type="project" value="UniProtKB-KW"/>
</dbReference>
<organism evidence="5">
    <name type="scientific">Chlorella variabilis</name>
    <name type="common">Green alga</name>
    <dbReference type="NCBI Taxonomy" id="554065"/>
    <lineage>
        <taxon>Eukaryota</taxon>
        <taxon>Viridiplantae</taxon>
        <taxon>Chlorophyta</taxon>
        <taxon>core chlorophytes</taxon>
        <taxon>Trebouxiophyceae</taxon>
        <taxon>Chlorellales</taxon>
        <taxon>Chlorellaceae</taxon>
        <taxon>Chlorella clade</taxon>
        <taxon>Chlorella</taxon>
    </lineage>
</organism>
<dbReference type="GO" id="GO:0005737">
    <property type="term" value="C:cytoplasm"/>
    <property type="evidence" value="ECO:0007669"/>
    <property type="project" value="TreeGrafter"/>
</dbReference>
<protein>
    <recommendedName>
        <fullName evidence="3">Protein kinase domain-containing protein</fullName>
    </recommendedName>
</protein>
<dbReference type="PANTHER" id="PTHR24346:SF77">
    <property type="entry name" value="SERINE THREONINE PROTEIN KINASE"/>
    <property type="match status" value="1"/>
</dbReference>
<evidence type="ECO:0000259" key="3">
    <source>
        <dbReference type="PROSITE" id="PS50011"/>
    </source>
</evidence>
<dbReference type="InterPro" id="IPR011009">
    <property type="entry name" value="Kinase-like_dom_sf"/>
</dbReference>